<dbReference type="Proteomes" id="UP000644693">
    <property type="component" value="Unassembled WGS sequence"/>
</dbReference>
<protein>
    <submittedName>
        <fullName evidence="1">Uncharacterized protein</fullName>
    </submittedName>
</protein>
<reference evidence="1" key="1">
    <citation type="journal article" date="2014" name="Int. J. Syst. Evol. Microbiol.">
        <title>Complete genome sequence of Corynebacterium casei LMG S-19264T (=DSM 44701T), isolated from a smear-ripened cheese.</title>
        <authorList>
            <consortium name="US DOE Joint Genome Institute (JGI-PGF)"/>
            <person name="Walter F."/>
            <person name="Albersmeier A."/>
            <person name="Kalinowski J."/>
            <person name="Ruckert C."/>
        </authorList>
    </citation>
    <scope>NUCLEOTIDE SEQUENCE</scope>
    <source>
        <strain evidence="1">KCTC 23430</strain>
    </source>
</reference>
<comment type="caution">
    <text evidence="1">The sequence shown here is derived from an EMBL/GenBank/DDBJ whole genome shotgun (WGS) entry which is preliminary data.</text>
</comment>
<dbReference type="EMBL" id="BMYM01000002">
    <property type="protein sequence ID" value="GHD33753.1"/>
    <property type="molecule type" value="Genomic_DNA"/>
</dbReference>
<evidence type="ECO:0000313" key="1">
    <source>
        <dbReference type="EMBL" id="GHD33753.1"/>
    </source>
</evidence>
<accession>A0A918XIH4</accession>
<gene>
    <name evidence="1" type="ORF">GCM10007053_18590</name>
</gene>
<sequence>MLRNPGVELAIGFNQYQLGVGENLMHFLGPAAYKGPAVKNHARFISEAGNVRESGLAGWKSVLNTHLYLGRRQDHPFYLASRLSSDIH</sequence>
<keyword evidence="2" id="KW-1185">Reference proteome</keyword>
<dbReference type="AlphaFoldDB" id="A0A918XIH4"/>
<organism evidence="1 2">
    <name type="scientific">Parahalioglobus pacificus</name>
    <dbReference type="NCBI Taxonomy" id="930806"/>
    <lineage>
        <taxon>Bacteria</taxon>
        <taxon>Pseudomonadati</taxon>
        <taxon>Pseudomonadota</taxon>
        <taxon>Gammaproteobacteria</taxon>
        <taxon>Cellvibrionales</taxon>
        <taxon>Halieaceae</taxon>
        <taxon>Parahalioglobus</taxon>
    </lineage>
</organism>
<reference evidence="1" key="2">
    <citation type="submission" date="2020-09" db="EMBL/GenBank/DDBJ databases">
        <authorList>
            <person name="Sun Q."/>
            <person name="Kim S."/>
        </authorList>
    </citation>
    <scope>NUCLEOTIDE SEQUENCE</scope>
    <source>
        <strain evidence="1">KCTC 23430</strain>
    </source>
</reference>
<evidence type="ECO:0000313" key="2">
    <source>
        <dbReference type="Proteomes" id="UP000644693"/>
    </source>
</evidence>
<proteinExistence type="predicted"/>
<name>A0A918XIH4_9GAMM</name>